<evidence type="ECO:0000256" key="1">
    <source>
        <dbReference type="SAM" id="MobiDB-lite"/>
    </source>
</evidence>
<name>A0ABS7NEP5_9RHOB</name>
<comment type="caution">
    <text evidence="2">The sequence shown here is derived from an EMBL/GenBank/DDBJ whole genome shotgun (WGS) entry which is preliminary data.</text>
</comment>
<gene>
    <name evidence="2" type="ORF">KUV26_03860</name>
</gene>
<keyword evidence="3" id="KW-1185">Reference proteome</keyword>
<dbReference type="Gene3D" id="1.10.101.10">
    <property type="entry name" value="PGBD-like superfamily/PGBD"/>
    <property type="match status" value="1"/>
</dbReference>
<feature type="compositionally biased region" description="Basic and acidic residues" evidence="1">
    <location>
        <begin position="91"/>
        <end position="106"/>
    </location>
</feature>
<evidence type="ECO:0000313" key="3">
    <source>
        <dbReference type="Proteomes" id="UP000766629"/>
    </source>
</evidence>
<dbReference type="RefSeq" id="WP_222507369.1">
    <property type="nucleotide sequence ID" value="NZ_JAHVJA010000001.1"/>
</dbReference>
<dbReference type="Proteomes" id="UP000766629">
    <property type="component" value="Unassembled WGS sequence"/>
</dbReference>
<evidence type="ECO:0000313" key="2">
    <source>
        <dbReference type="EMBL" id="MBY6138561.1"/>
    </source>
</evidence>
<protein>
    <submittedName>
        <fullName evidence="2">Uncharacterized protein</fullName>
    </submittedName>
</protein>
<reference evidence="2 3" key="1">
    <citation type="submission" date="2021-06" db="EMBL/GenBank/DDBJ databases">
        <title>50 bacteria genomes isolated from Dapeng, Shenzhen, China.</title>
        <authorList>
            <person name="Zheng W."/>
            <person name="Yu S."/>
            <person name="Huang Y."/>
        </authorList>
    </citation>
    <scope>NUCLEOTIDE SEQUENCE [LARGE SCALE GENOMIC DNA]</scope>
    <source>
        <strain evidence="2 3">DP1N14-2</strain>
    </source>
</reference>
<dbReference type="InterPro" id="IPR036366">
    <property type="entry name" value="PGBDSf"/>
</dbReference>
<accession>A0ABS7NEP5</accession>
<feature type="region of interest" description="Disordered" evidence="1">
    <location>
        <begin position="427"/>
        <end position="447"/>
    </location>
</feature>
<sequence length="447" mass="48652">MVVTLAGSVGRKGKNGVEDVRAVQKLLNGFAGLLKLSKLKTDGKPSKALETAIGKFQEEVCKFRPDYRVDPKKTTLKKLNAGPGKAASEQKAAEKKHEKAKEDQHKKTMAAVKKLAEKAAKKQGVDSKSWASLYSDLEKYATEQWFAYMGKEEKNGPADKKCMVKTAEQARKDALSSLACLLEENGQSQPGSKVPLILKGSATNIKSGCFDFKVSGVSPDPKAKVFLIAGKAPLRMDITKGWTRKSMVELFKLLDQGGLWGKKVSFYAAETTDGKLDMCTMSRPVVLATPVAPFKGTVSLDGIGKDTGMTYTGNGKGRYLYTAPINGWYFLKYGPDFERDPKMRGFDCITFVGSAMKTMRGMSGRGDGLADHLGASKVGMEGVSKDKVVEFFGKDGKTGTYIAWWSTHCIAVKNGTVYEFSQSKKGFNKKSAGSYGWPSSGNHVRKL</sequence>
<proteinExistence type="predicted"/>
<organism evidence="2 3">
    <name type="scientific">Leisingera daeponensis</name>
    <dbReference type="NCBI Taxonomy" id="405746"/>
    <lineage>
        <taxon>Bacteria</taxon>
        <taxon>Pseudomonadati</taxon>
        <taxon>Pseudomonadota</taxon>
        <taxon>Alphaproteobacteria</taxon>
        <taxon>Rhodobacterales</taxon>
        <taxon>Roseobacteraceae</taxon>
        <taxon>Leisingera</taxon>
    </lineage>
</organism>
<feature type="compositionally biased region" description="Polar residues" evidence="1">
    <location>
        <begin position="437"/>
        <end position="447"/>
    </location>
</feature>
<dbReference type="EMBL" id="JAHVJA010000001">
    <property type="protein sequence ID" value="MBY6138561.1"/>
    <property type="molecule type" value="Genomic_DNA"/>
</dbReference>
<feature type="region of interest" description="Disordered" evidence="1">
    <location>
        <begin position="74"/>
        <end position="106"/>
    </location>
</feature>